<gene>
    <name evidence="1" type="ORF">J3U87_20955</name>
</gene>
<sequence length="355" mass="39621">MIVSLLLYSLFASPKSVVLTPEVPLAALPDDAAEFIRVPWDGTIDEKGNVYLLDLAAHTVFMWDASGTYKGNFGKQGQGPGELMLGGQNGGPQASINVVGDEVIVYDGGLRLVNRYKKDGTFIRAESFKLPNGRTEAFRILDDGNFLIHHRLFNTEPPLSEIGIFKPDGSQLKSLFKAPDTSWRMRSDNKRGVVIIGYSEGSVLHYDQSRDRILLAGDTAPEFQVFSQDGKELEKVTMKIPRVDVSQADKDAFNEQGWIKNNDFLTADFPEKHPYFSMLFPDGDRGYLVTRVIAYYNDLHGYYVDAKGRTLGRLKYRLGEGGAIFGANGRILVVETDEEGEYNLFISKVELQNRS</sequence>
<organism evidence="1 2">
    <name type="scientific">Sulfidibacter corallicola</name>
    <dbReference type="NCBI Taxonomy" id="2818388"/>
    <lineage>
        <taxon>Bacteria</taxon>
        <taxon>Pseudomonadati</taxon>
        <taxon>Acidobacteriota</taxon>
        <taxon>Holophagae</taxon>
        <taxon>Acanthopleuribacterales</taxon>
        <taxon>Acanthopleuribacteraceae</taxon>
        <taxon>Sulfidibacter</taxon>
    </lineage>
</organism>
<dbReference type="RefSeq" id="WP_237377723.1">
    <property type="nucleotide sequence ID" value="NZ_CP071793.1"/>
</dbReference>
<evidence type="ECO:0000313" key="1">
    <source>
        <dbReference type="EMBL" id="QTD48061.1"/>
    </source>
</evidence>
<proteinExistence type="predicted"/>
<keyword evidence="2" id="KW-1185">Reference proteome</keyword>
<dbReference type="EMBL" id="CP071793">
    <property type="protein sequence ID" value="QTD48061.1"/>
    <property type="molecule type" value="Genomic_DNA"/>
</dbReference>
<dbReference type="InterPro" id="IPR011042">
    <property type="entry name" value="6-blade_b-propeller_TolB-like"/>
</dbReference>
<accession>A0A8A4TGY6</accession>
<evidence type="ECO:0008006" key="3">
    <source>
        <dbReference type="Google" id="ProtNLM"/>
    </source>
</evidence>
<dbReference type="Gene3D" id="2.120.10.30">
    <property type="entry name" value="TolB, C-terminal domain"/>
    <property type="match status" value="1"/>
</dbReference>
<dbReference type="SUPFAM" id="SSF101898">
    <property type="entry name" value="NHL repeat"/>
    <property type="match status" value="1"/>
</dbReference>
<reference evidence="1" key="1">
    <citation type="submission" date="2021-03" db="EMBL/GenBank/DDBJ databases">
        <title>Acanthopleuribacteraceae sp. M133.</title>
        <authorList>
            <person name="Wang G."/>
        </authorList>
    </citation>
    <scope>NUCLEOTIDE SEQUENCE</scope>
    <source>
        <strain evidence="1">M133</strain>
    </source>
</reference>
<dbReference type="KEGG" id="scor:J3U87_20955"/>
<protein>
    <recommendedName>
        <fullName evidence="3">6-bladed beta-propeller</fullName>
    </recommendedName>
</protein>
<evidence type="ECO:0000313" key="2">
    <source>
        <dbReference type="Proteomes" id="UP000663929"/>
    </source>
</evidence>
<name>A0A8A4TGY6_SULCO</name>
<dbReference type="Proteomes" id="UP000663929">
    <property type="component" value="Chromosome"/>
</dbReference>
<dbReference type="AlphaFoldDB" id="A0A8A4TGY6"/>